<evidence type="ECO:0000256" key="3">
    <source>
        <dbReference type="ARBA" id="ARBA00023315"/>
    </source>
</evidence>
<dbReference type="EMBL" id="JABCJD010000002">
    <property type="protein sequence ID" value="NVO27190.1"/>
    <property type="molecule type" value="Genomic_DNA"/>
</dbReference>
<dbReference type="SUPFAM" id="SSF53901">
    <property type="entry name" value="Thiolase-like"/>
    <property type="match status" value="2"/>
</dbReference>
<dbReference type="InterPro" id="IPR002155">
    <property type="entry name" value="Thiolase"/>
</dbReference>
<feature type="region of interest" description="Disordered" evidence="5">
    <location>
        <begin position="211"/>
        <end position="236"/>
    </location>
</feature>
<evidence type="ECO:0000256" key="2">
    <source>
        <dbReference type="ARBA" id="ARBA00022679"/>
    </source>
</evidence>
<proteinExistence type="inferred from homology"/>
<gene>
    <name evidence="8" type="ORF">HJ526_07160</name>
</gene>
<accession>A0ABX2PCJ4</accession>
<dbReference type="PROSITE" id="PS00099">
    <property type="entry name" value="THIOLASE_3"/>
    <property type="match status" value="1"/>
</dbReference>
<evidence type="ECO:0000313" key="9">
    <source>
        <dbReference type="Proteomes" id="UP000523601"/>
    </source>
</evidence>
<reference evidence="8 9" key="1">
    <citation type="submission" date="2020-04" db="EMBL/GenBank/DDBJ databases">
        <title>Donghicola sp., a member of the Rhodobacteraceae family isolated from mangrove forest in Thailand.</title>
        <authorList>
            <person name="Charoenyingcharoen P."/>
            <person name="Yukphan P."/>
        </authorList>
    </citation>
    <scope>NUCLEOTIDE SEQUENCE [LARGE SCALE GENOMIC DNA]</scope>
    <source>
        <strain evidence="8 9">C2-DW-16</strain>
    </source>
</reference>
<keyword evidence="9" id="KW-1185">Reference proteome</keyword>
<comment type="caution">
    <text evidence="8">The sequence shown here is derived from an EMBL/GenBank/DDBJ whole genome shotgun (WGS) entry which is preliminary data.</text>
</comment>
<evidence type="ECO:0000256" key="4">
    <source>
        <dbReference type="RuleBase" id="RU003557"/>
    </source>
</evidence>
<dbReference type="Pfam" id="PF02803">
    <property type="entry name" value="Thiolase_C"/>
    <property type="match status" value="1"/>
</dbReference>
<dbReference type="PANTHER" id="PTHR18919">
    <property type="entry name" value="ACETYL-COA C-ACYLTRANSFERASE"/>
    <property type="match status" value="1"/>
</dbReference>
<evidence type="ECO:0000256" key="5">
    <source>
        <dbReference type="SAM" id="MobiDB-lite"/>
    </source>
</evidence>
<dbReference type="Gene3D" id="3.40.47.10">
    <property type="match status" value="1"/>
</dbReference>
<dbReference type="InterPro" id="IPR020617">
    <property type="entry name" value="Thiolase_C"/>
</dbReference>
<dbReference type="GO" id="GO:0003988">
    <property type="term" value="F:acetyl-CoA C-acyltransferase activity"/>
    <property type="evidence" value="ECO:0007669"/>
    <property type="project" value="UniProtKB-EC"/>
</dbReference>
<dbReference type="InterPro" id="IPR020610">
    <property type="entry name" value="Thiolase_AS"/>
</dbReference>
<dbReference type="Proteomes" id="UP000523601">
    <property type="component" value="Unassembled WGS sequence"/>
</dbReference>
<dbReference type="InterPro" id="IPR020616">
    <property type="entry name" value="Thiolase_N"/>
</dbReference>
<evidence type="ECO:0000313" key="8">
    <source>
        <dbReference type="EMBL" id="NVO27190.1"/>
    </source>
</evidence>
<dbReference type="NCBIfam" id="TIGR01930">
    <property type="entry name" value="AcCoA-C-Actrans"/>
    <property type="match status" value="1"/>
</dbReference>
<dbReference type="InterPro" id="IPR016039">
    <property type="entry name" value="Thiolase-like"/>
</dbReference>
<dbReference type="PIRSF" id="PIRSF000429">
    <property type="entry name" value="Ac-CoA_Ac_transf"/>
    <property type="match status" value="1"/>
</dbReference>
<protein>
    <submittedName>
        <fullName evidence="8">Acetyl-CoA C-acyltransferase</fullName>
        <ecNumber evidence="8">2.3.1.16</ecNumber>
    </submittedName>
</protein>
<evidence type="ECO:0000259" key="7">
    <source>
        <dbReference type="Pfam" id="PF02803"/>
    </source>
</evidence>
<keyword evidence="2 4" id="KW-0808">Transferase</keyword>
<dbReference type="EC" id="2.3.1.16" evidence="8"/>
<organism evidence="8 9">
    <name type="scientific">Donghicola mangrovi</name>
    <dbReference type="NCBI Taxonomy" id="2729614"/>
    <lineage>
        <taxon>Bacteria</taxon>
        <taxon>Pseudomonadati</taxon>
        <taxon>Pseudomonadota</taxon>
        <taxon>Alphaproteobacteria</taxon>
        <taxon>Rhodobacterales</taxon>
        <taxon>Roseobacteraceae</taxon>
        <taxon>Donghicola</taxon>
    </lineage>
</organism>
<evidence type="ECO:0000256" key="1">
    <source>
        <dbReference type="ARBA" id="ARBA00010982"/>
    </source>
</evidence>
<comment type="similarity">
    <text evidence="1 4">Belongs to the thiolase-like superfamily. Thiolase family.</text>
</comment>
<evidence type="ECO:0000259" key="6">
    <source>
        <dbReference type="Pfam" id="PF00108"/>
    </source>
</evidence>
<dbReference type="Pfam" id="PF00108">
    <property type="entry name" value="Thiolase_N"/>
    <property type="match status" value="1"/>
</dbReference>
<keyword evidence="3 4" id="KW-0012">Acyltransferase</keyword>
<sequence length="396" mass="40695">MSTSDPIVIVGASRTAMGGFQGALSGATAAELGACAISGALAGAGLSADAVQEVIMGCVLPAGQGQAPARQAALGAGLPLSAGATTVNKMCGSGMKAAMLAHDLLLAGSADVMVAGGMESMSNAPYLLPKARGGYRMGHGQVIDHMFLDGLEDAYDRGRLMGTFAEDCAGSYGFTREAQDTYALTSLDRAQQAIASGKFVSEITPMTVRTGRSETTVDTDEQPGNARPDKIPTLRPAFREGGTVTAANSSSISDGAAAMVLMRLSEAERRGLTPRAIIRGHATHAHEPNLFPTAPIGSMRKLSEKTGWNLNDVDLFEINEAFAVVAMAAMHDLGLPHKKVNVHGGACALGHPIGASGARVMVTLLAALETYDLRRGMASLCIGGGEATAIAIERVN</sequence>
<dbReference type="CDD" id="cd00751">
    <property type="entry name" value="thiolase"/>
    <property type="match status" value="1"/>
</dbReference>
<dbReference type="RefSeq" id="WP_176853581.1">
    <property type="nucleotide sequence ID" value="NZ_JABCJD010000002.1"/>
</dbReference>
<feature type="domain" description="Thiolase N-terminal" evidence="6">
    <location>
        <begin position="7"/>
        <end position="263"/>
    </location>
</feature>
<dbReference type="PANTHER" id="PTHR18919:SF138">
    <property type="entry name" value="ACETYL-COA C-ACETYLTRANSFERASE"/>
    <property type="match status" value="1"/>
</dbReference>
<name>A0ABX2PCJ4_9RHOB</name>
<feature type="domain" description="Thiolase C-terminal" evidence="7">
    <location>
        <begin position="273"/>
        <end position="394"/>
    </location>
</feature>